<gene>
    <name evidence="1" type="ORF">METZ01_LOCUS169907</name>
</gene>
<reference evidence="1" key="1">
    <citation type="submission" date="2018-05" db="EMBL/GenBank/DDBJ databases">
        <authorList>
            <person name="Lanie J.A."/>
            <person name="Ng W.-L."/>
            <person name="Kazmierczak K.M."/>
            <person name="Andrzejewski T.M."/>
            <person name="Davidsen T.M."/>
            <person name="Wayne K.J."/>
            <person name="Tettelin H."/>
            <person name="Glass J.I."/>
            <person name="Rusch D."/>
            <person name="Podicherti R."/>
            <person name="Tsui H.-C.T."/>
            <person name="Winkler M.E."/>
        </authorList>
    </citation>
    <scope>NUCLEOTIDE SEQUENCE</scope>
</reference>
<name>A0A382BVE8_9ZZZZ</name>
<organism evidence="1">
    <name type="scientific">marine metagenome</name>
    <dbReference type="NCBI Taxonomy" id="408172"/>
    <lineage>
        <taxon>unclassified sequences</taxon>
        <taxon>metagenomes</taxon>
        <taxon>ecological metagenomes</taxon>
    </lineage>
</organism>
<proteinExistence type="predicted"/>
<dbReference type="Gene3D" id="3.30.420.10">
    <property type="entry name" value="Ribonuclease H-like superfamily/Ribonuclease H"/>
    <property type="match status" value="1"/>
</dbReference>
<sequence length="165" mass="18079">MNIAGIDPGTNGAIAVLDSENPDSVELLDLKKNTIFEVFDWMEGEISSFSPGEIWIEDIHSMYGMSAKSNFGFGKNLGIVTAIAEIFQGEAPKKAKITIRTVTPKIWQKYVGVTAKGKAIKQQVSKIAQYLYPQAELHGKRGGLLDGRSDALMIAYYGLHNKEKG</sequence>
<dbReference type="EMBL" id="UINC01031270">
    <property type="protein sequence ID" value="SVB17053.1"/>
    <property type="molecule type" value="Genomic_DNA"/>
</dbReference>
<evidence type="ECO:0000313" key="1">
    <source>
        <dbReference type="EMBL" id="SVB17053.1"/>
    </source>
</evidence>
<dbReference type="AlphaFoldDB" id="A0A382BVE8"/>
<dbReference type="CDD" id="cd22992">
    <property type="entry name" value="MOC1"/>
    <property type="match status" value="1"/>
</dbReference>
<dbReference type="InterPro" id="IPR012337">
    <property type="entry name" value="RNaseH-like_sf"/>
</dbReference>
<accession>A0A382BVE8</accession>
<protein>
    <submittedName>
        <fullName evidence="1">Uncharacterized protein</fullName>
    </submittedName>
</protein>
<dbReference type="GO" id="GO:0003676">
    <property type="term" value="F:nucleic acid binding"/>
    <property type="evidence" value="ECO:0007669"/>
    <property type="project" value="InterPro"/>
</dbReference>
<dbReference type="InterPro" id="IPR036397">
    <property type="entry name" value="RNaseH_sf"/>
</dbReference>
<dbReference type="SUPFAM" id="SSF53098">
    <property type="entry name" value="Ribonuclease H-like"/>
    <property type="match status" value="1"/>
</dbReference>